<dbReference type="InterPro" id="IPR029016">
    <property type="entry name" value="GAF-like_dom_sf"/>
</dbReference>
<feature type="domain" description="GGDEF" evidence="4">
    <location>
        <begin position="281"/>
        <end position="403"/>
    </location>
</feature>
<dbReference type="PROSITE" id="PS50887">
    <property type="entry name" value="GGDEF"/>
    <property type="match status" value="1"/>
</dbReference>
<keyword evidence="3" id="KW-1133">Transmembrane helix</keyword>
<accession>A0A3A9IEK0</accession>
<dbReference type="InterPro" id="IPR029787">
    <property type="entry name" value="Nucleotide_cyclase"/>
</dbReference>
<dbReference type="PANTHER" id="PTHR45138:SF23">
    <property type="entry name" value="SIGNALING PROTEIN"/>
    <property type="match status" value="1"/>
</dbReference>
<dbReference type="InterPro" id="IPR000160">
    <property type="entry name" value="GGDEF_dom"/>
</dbReference>
<name>A0A3A9IEK0_AERVE</name>
<dbReference type="SUPFAM" id="SSF55073">
    <property type="entry name" value="Nucleotide cyclase"/>
    <property type="match status" value="1"/>
</dbReference>
<feature type="transmembrane region" description="Helical" evidence="3">
    <location>
        <begin position="20"/>
        <end position="37"/>
    </location>
</feature>
<evidence type="ECO:0000256" key="2">
    <source>
        <dbReference type="SAM" id="MobiDB-lite"/>
    </source>
</evidence>
<dbReference type="RefSeq" id="WP_120415536.1">
    <property type="nucleotide sequence ID" value="NZ_CAWPJX010000036.1"/>
</dbReference>
<dbReference type="NCBIfam" id="TIGR00254">
    <property type="entry name" value="GGDEF"/>
    <property type="match status" value="1"/>
</dbReference>
<evidence type="ECO:0000256" key="3">
    <source>
        <dbReference type="SAM" id="Phobius"/>
    </source>
</evidence>
<organism evidence="5 6">
    <name type="scientific">Aeromonas veronii</name>
    <dbReference type="NCBI Taxonomy" id="654"/>
    <lineage>
        <taxon>Bacteria</taxon>
        <taxon>Pseudomonadati</taxon>
        <taxon>Pseudomonadota</taxon>
        <taxon>Gammaproteobacteria</taxon>
        <taxon>Aeromonadales</taxon>
        <taxon>Aeromonadaceae</taxon>
        <taxon>Aeromonas</taxon>
    </lineage>
</organism>
<evidence type="ECO:0000313" key="6">
    <source>
        <dbReference type="Proteomes" id="UP000281725"/>
    </source>
</evidence>
<dbReference type="EC" id="2.7.7.65" evidence="1"/>
<dbReference type="Proteomes" id="UP000281725">
    <property type="component" value="Unassembled WGS sequence"/>
</dbReference>
<evidence type="ECO:0000256" key="1">
    <source>
        <dbReference type="ARBA" id="ARBA00012528"/>
    </source>
</evidence>
<dbReference type="Pfam" id="PF00990">
    <property type="entry name" value="GGDEF"/>
    <property type="match status" value="1"/>
</dbReference>
<comment type="caution">
    <text evidence="5">The sequence shown here is derived from an EMBL/GenBank/DDBJ whole genome shotgun (WGS) entry which is preliminary data.</text>
</comment>
<dbReference type="GO" id="GO:0052621">
    <property type="term" value="F:diguanylate cyclase activity"/>
    <property type="evidence" value="ECO:0007669"/>
    <property type="project" value="UniProtKB-EC"/>
</dbReference>
<gene>
    <name evidence="5" type="ORF">D6R50_15195</name>
</gene>
<dbReference type="SUPFAM" id="SSF55781">
    <property type="entry name" value="GAF domain-like"/>
    <property type="match status" value="1"/>
</dbReference>
<dbReference type="GO" id="GO:0005886">
    <property type="term" value="C:plasma membrane"/>
    <property type="evidence" value="ECO:0007669"/>
    <property type="project" value="TreeGrafter"/>
</dbReference>
<dbReference type="Gene3D" id="3.30.70.270">
    <property type="match status" value="1"/>
</dbReference>
<dbReference type="PANTHER" id="PTHR45138">
    <property type="entry name" value="REGULATORY COMPONENTS OF SENSORY TRANSDUCTION SYSTEM"/>
    <property type="match status" value="1"/>
</dbReference>
<proteinExistence type="predicted"/>
<dbReference type="SMART" id="SM00267">
    <property type="entry name" value="GGDEF"/>
    <property type="match status" value="1"/>
</dbReference>
<keyword evidence="3" id="KW-0812">Transmembrane</keyword>
<keyword evidence="3" id="KW-0472">Membrane</keyword>
<feature type="transmembrane region" description="Helical" evidence="3">
    <location>
        <begin position="43"/>
        <end position="62"/>
    </location>
</feature>
<dbReference type="EMBL" id="RAWX01000003">
    <property type="protein sequence ID" value="RKJ87599.1"/>
    <property type="molecule type" value="Genomic_DNA"/>
</dbReference>
<dbReference type="GO" id="GO:1902201">
    <property type="term" value="P:negative regulation of bacterial-type flagellum-dependent cell motility"/>
    <property type="evidence" value="ECO:0007669"/>
    <property type="project" value="TreeGrafter"/>
</dbReference>
<dbReference type="InterPro" id="IPR050469">
    <property type="entry name" value="Diguanylate_Cyclase"/>
</dbReference>
<dbReference type="CDD" id="cd01949">
    <property type="entry name" value="GGDEF"/>
    <property type="match status" value="1"/>
</dbReference>
<reference evidence="5 6" key="1">
    <citation type="submission" date="2018-09" db="EMBL/GenBank/DDBJ databases">
        <title>Genome sequencing of Aeromonas veronii MS-17-88.</title>
        <authorList>
            <person name="Tekedar H.C."/>
            <person name="Arick M.A."/>
            <person name="Hsu C.-Y."/>
            <person name="Thrash A."/>
            <person name="Karsi A."/>
            <person name="Lawrence M.L."/>
            <person name="Abdelhamed H."/>
        </authorList>
    </citation>
    <scope>NUCLEOTIDE SEQUENCE [LARGE SCALE GENOMIC DNA]</scope>
    <source>
        <strain evidence="5 6">MS 17-88</strain>
    </source>
</reference>
<dbReference type="Pfam" id="PF13185">
    <property type="entry name" value="GAF_2"/>
    <property type="match status" value="1"/>
</dbReference>
<dbReference type="InterPro" id="IPR003018">
    <property type="entry name" value="GAF"/>
</dbReference>
<evidence type="ECO:0000259" key="4">
    <source>
        <dbReference type="PROSITE" id="PS50887"/>
    </source>
</evidence>
<protein>
    <recommendedName>
        <fullName evidence="1">diguanylate cyclase</fullName>
        <ecNumber evidence="1">2.7.7.65</ecNumber>
    </recommendedName>
</protein>
<feature type="region of interest" description="Disordered" evidence="2">
    <location>
        <begin position="391"/>
        <end position="411"/>
    </location>
</feature>
<evidence type="ECO:0000313" key="5">
    <source>
        <dbReference type="EMBL" id="RKJ87599.1"/>
    </source>
</evidence>
<dbReference type="Gene3D" id="3.30.450.40">
    <property type="match status" value="1"/>
</dbReference>
<sequence length="411" mass="46469">MPSELPSRTRLSRYDKFVRLTIYALPLAGMIWLINSLNGWQRAPLASTLLVQSYLICTFWLYRHYRYHLHRQWQHLSEALKINETTAELARNSAQYQTEEAFLEDLLRRAVMLIPGAEMGCLIKLLPGTGMLRYEAAIGMDLVKLRRINLPLEHTFQYKLTQGRCNKTLLINDLSKINATMPLSEQDRELLVNCTDLPIQATLATPIHIDGQLYGMINMDSSKRNAFTRYDSHLMAILARDIRHAITIYQQSRRIYQLANTDQLTGLANRQQFELALQGQPEGTLLLIDMDNLKQLNDSSGHLAGDQALRLIADGIRQHFGQGVIAARFGGDEFVLLTTLTPTELQQAMARLTTMLASASPTISCGMGMAPYRGDFAAAFARADADMYQHKRHHKEQRAAQMPASGESINH</sequence>
<dbReference type="GO" id="GO:0043709">
    <property type="term" value="P:cell adhesion involved in single-species biofilm formation"/>
    <property type="evidence" value="ECO:0007669"/>
    <property type="project" value="TreeGrafter"/>
</dbReference>
<dbReference type="AlphaFoldDB" id="A0A3A9IEK0"/>
<dbReference type="InterPro" id="IPR043128">
    <property type="entry name" value="Rev_trsase/Diguanyl_cyclase"/>
</dbReference>